<dbReference type="AlphaFoldDB" id="A0A834TGG9"/>
<evidence type="ECO:0000256" key="1">
    <source>
        <dbReference type="SAM" id="MobiDB-lite"/>
    </source>
</evidence>
<gene>
    <name evidence="2" type="ORF">G2W53_026181</name>
</gene>
<feature type="region of interest" description="Disordered" evidence="1">
    <location>
        <begin position="1"/>
        <end position="23"/>
    </location>
</feature>
<sequence>MGKVAEKQSFSTASKGEKKGILD</sequence>
<name>A0A834TGG9_9FABA</name>
<organism evidence="2 3">
    <name type="scientific">Senna tora</name>
    <dbReference type="NCBI Taxonomy" id="362788"/>
    <lineage>
        <taxon>Eukaryota</taxon>
        <taxon>Viridiplantae</taxon>
        <taxon>Streptophyta</taxon>
        <taxon>Embryophyta</taxon>
        <taxon>Tracheophyta</taxon>
        <taxon>Spermatophyta</taxon>
        <taxon>Magnoliopsida</taxon>
        <taxon>eudicotyledons</taxon>
        <taxon>Gunneridae</taxon>
        <taxon>Pentapetalae</taxon>
        <taxon>rosids</taxon>
        <taxon>fabids</taxon>
        <taxon>Fabales</taxon>
        <taxon>Fabaceae</taxon>
        <taxon>Caesalpinioideae</taxon>
        <taxon>Cassia clade</taxon>
        <taxon>Senna</taxon>
    </lineage>
</organism>
<dbReference type="Proteomes" id="UP000634136">
    <property type="component" value="Unassembled WGS sequence"/>
</dbReference>
<keyword evidence="3" id="KW-1185">Reference proteome</keyword>
<evidence type="ECO:0000313" key="2">
    <source>
        <dbReference type="EMBL" id="KAF7820726.1"/>
    </source>
</evidence>
<accession>A0A834TGG9</accession>
<dbReference type="EMBL" id="JAAIUW010000008">
    <property type="protein sequence ID" value="KAF7820726.1"/>
    <property type="molecule type" value="Genomic_DNA"/>
</dbReference>
<evidence type="ECO:0000313" key="3">
    <source>
        <dbReference type="Proteomes" id="UP000634136"/>
    </source>
</evidence>
<comment type="caution">
    <text evidence="2">The sequence shown here is derived from an EMBL/GenBank/DDBJ whole genome shotgun (WGS) entry which is preliminary data.</text>
</comment>
<reference evidence="2" key="1">
    <citation type="submission" date="2020-09" db="EMBL/GenBank/DDBJ databases">
        <title>Genome-Enabled Discovery of Anthraquinone Biosynthesis in Senna tora.</title>
        <authorList>
            <person name="Kang S.-H."/>
            <person name="Pandey R.P."/>
            <person name="Lee C.-M."/>
            <person name="Sim J.-S."/>
            <person name="Jeong J.-T."/>
            <person name="Choi B.-S."/>
            <person name="Jung M."/>
            <person name="Ginzburg D."/>
            <person name="Zhao K."/>
            <person name="Won S.Y."/>
            <person name="Oh T.-J."/>
            <person name="Yu Y."/>
            <person name="Kim N.-H."/>
            <person name="Lee O.R."/>
            <person name="Lee T.-H."/>
            <person name="Bashyal P."/>
            <person name="Kim T.-S."/>
            <person name="Lee W.-H."/>
            <person name="Kawkins C."/>
            <person name="Kim C.-K."/>
            <person name="Kim J.S."/>
            <person name="Ahn B.O."/>
            <person name="Rhee S.Y."/>
            <person name="Sohng J.K."/>
        </authorList>
    </citation>
    <scope>NUCLEOTIDE SEQUENCE</scope>
    <source>
        <tissue evidence="2">Leaf</tissue>
    </source>
</reference>
<protein>
    <submittedName>
        <fullName evidence="2">Transcription factor HY5</fullName>
    </submittedName>
</protein>
<proteinExistence type="predicted"/>